<gene>
    <name evidence="1" type="ORF">DFH94DRAFT_685991</name>
</gene>
<organism evidence="1 2">
    <name type="scientific">Russula ochroleuca</name>
    <dbReference type="NCBI Taxonomy" id="152965"/>
    <lineage>
        <taxon>Eukaryota</taxon>
        <taxon>Fungi</taxon>
        <taxon>Dikarya</taxon>
        <taxon>Basidiomycota</taxon>
        <taxon>Agaricomycotina</taxon>
        <taxon>Agaricomycetes</taxon>
        <taxon>Russulales</taxon>
        <taxon>Russulaceae</taxon>
        <taxon>Russula</taxon>
    </lineage>
</organism>
<keyword evidence="2" id="KW-1185">Reference proteome</keyword>
<accession>A0A9P5JW85</accession>
<evidence type="ECO:0000313" key="1">
    <source>
        <dbReference type="EMBL" id="KAF8467007.1"/>
    </source>
</evidence>
<reference evidence="1" key="1">
    <citation type="submission" date="2019-10" db="EMBL/GenBank/DDBJ databases">
        <authorList>
            <consortium name="DOE Joint Genome Institute"/>
            <person name="Kuo A."/>
            <person name="Miyauchi S."/>
            <person name="Kiss E."/>
            <person name="Drula E."/>
            <person name="Kohler A."/>
            <person name="Sanchez-Garcia M."/>
            <person name="Andreopoulos B."/>
            <person name="Barry K.W."/>
            <person name="Bonito G."/>
            <person name="Buee M."/>
            <person name="Carver A."/>
            <person name="Chen C."/>
            <person name="Cichocki N."/>
            <person name="Clum A."/>
            <person name="Culley D."/>
            <person name="Crous P.W."/>
            <person name="Fauchery L."/>
            <person name="Girlanda M."/>
            <person name="Hayes R."/>
            <person name="Keri Z."/>
            <person name="LaButti K."/>
            <person name="Lipzen A."/>
            <person name="Lombard V."/>
            <person name="Magnuson J."/>
            <person name="Maillard F."/>
            <person name="Morin E."/>
            <person name="Murat C."/>
            <person name="Nolan M."/>
            <person name="Ohm R."/>
            <person name="Pangilinan J."/>
            <person name="Pereira M."/>
            <person name="Perotto S."/>
            <person name="Peter M."/>
            <person name="Riley R."/>
            <person name="Sitrit Y."/>
            <person name="Stielow B."/>
            <person name="Szollosi G."/>
            <person name="Zifcakova L."/>
            <person name="Stursova M."/>
            <person name="Spatafora J.W."/>
            <person name="Tedersoo L."/>
            <person name="Vaario L.-M."/>
            <person name="Yamada A."/>
            <person name="Yan M."/>
            <person name="Wang P."/>
            <person name="Xu J."/>
            <person name="Bruns T."/>
            <person name="Baldrian P."/>
            <person name="Vilgalys R."/>
            <person name="Henrissat B."/>
            <person name="Grigoriev I.V."/>
            <person name="Hibbett D."/>
            <person name="Nagy L.G."/>
            <person name="Martin F.M."/>
        </authorList>
    </citation>
    <scope>NUCLEOTIDE SEQUENCE</scope>
    <source>
        <strain evidence="1">Prilba</strain>
    </source>
</reference>
<dbReference type="OrthoDB" id="3199698at2759"/>
<dbReference type="Pfam" id="PF18759">
    <property type="entry name" value="Plavaka"/>
    <property type="match status" value="2"/>
</dbReference>
<protein>
    <submittedName>
        <fullName evidence="1">Uncharacterized protein</fullName>
    </submittedName>
</protein>
<dbReference type="InterPro" id="IPR041078">
    <property type="entry name" value="Plavaka"/>
</dbReference>
<proteinExistence type="predicted"/>
<dbReference type="AlphaFoldDB" id="A0A9P5JW85"/>
<comment type="caution">
    <text evidence="1">The sequence shown here is derived from an EMBL/GenBank/DDBJ whole genome shotgun (WGS) entry which is preliminary data.</text>
</comment>
<sequence length="308" mass="35204">MESYDTWFRNPLKIAEAQLGNIDFAHEIDFGLKQVFSSRADRCQYSDFMSGNWAWQQAETFKITFGVLIGTRSVYWDSLRSQKSVGPWMSKPRITRCGDGHLRRVIYGLGPYIADYPEQVLLACVVLGWCPKCTARPTNLDDDPTAILQSHEHTNMVLETFEDEPSTPWQGYGIISDVRAFTSFFLHANIHHLLSPDLLHQVIKGTFKDHLVDWVGEIAAVPLFPGLRRFPEGRSFKQWTGDDSKALMKVYLPTIAGHVPARMIDSATLEQIETAIARFQQEHTIFIETESTQWTLLINHRVPAYNSR</sequence>
<name>A0A9P5JW85_9AGAM</name>
<dbReference type="EMBL" id="WHVB01000038">
    <property type="protein sequence ID" value="KAF8467007.1"/>
    <property type="molecule type" value="Genomic_DNA"/>
</dbReference>
<dbReference type="Proteomes" id="UP000759537">
    <property type="component" value="Unassembled WGS sequence"/>
</dbReference>
<reference evidence="1" key="2">
    <citation type="journal article" date="2020" name="Nat. Commun.">
        <title>Large-scale genome sequencing of mycorrhizal fungi provides insights into the early evolution of symbiotic traits.</title>
        <authorList>
            <person name="Miyauchi S."/>
            <person name="Kiss E."/>
            <person name="Kuo A."/>
            <person name="Drula E."/>
            <person name="Kohler A."/>
            <person name="Sanchez-Garcia M."/>
            <person name="Morin E."/>
            <person name="Andreopoulos B."/>
            <person name="Barry K.W."/>
            <person name="Bonito G."/>
            <person name="Buee M."/>
            <person name="Carver A."/>
            <person name="Chen C."/>
            <person name="Cichocki N."/>
            <person name="Clum A."/>
            <person name="Culley D."/>
            <person name="Crous P.W."/>
            <person name="Fauchery L."/>
            <person name="Girlanda M."/>
            <person name="Hayes R.D."/>
            <person name="Keri Z."/>
            <person name="LaButti K."/>
            <person name="Lipzen A."/>
            <person name="Lombard V."/>
            <person name="Magnuson J."/>
            <person name="Maillard F."/>
            <person name="Murat C."/>
            <person name="Nolan M."/>
            <person name="Ohm R.A."/>
            <person name="Pangilinan J."/>
            <person name="Pereira M.F."/>
            <person name="Perotto S."/>
            <person name="Peter M."/>
            <person name="Pfister S."/>
            <person name="Riley R."/>
            <person name="Sitrit Y."/>
            <person name="Stielow J.B."/>
            <person name="Szollosi G."/>
            <person name="Zifcakova L."/>
            <person name="Stursova M."/>
            <person name="Spatafora J.W."/>
            <person name="Tedersoo L."/>
            <person name="Vaario L.M."/>
            <person name="Yamada A."/>
            <person name="Yan M."/>
            <person name="Wang P."/>
            <person name="Xu J."/>
            <person name="Bruns T."/>
            <person name="Baldrian P."/>
            <person name="Vilgalys R."/>
            <person name="Dunand C."/>
            <person name="Henrissat B."/>
            <person name="Grigoriev I.V."/>
            <person name="Hibbett D."/>
            <person name="Nagy L.G."/>
            <person name="Martin F.M."/>
        </authorList>
    </citation>
    <scope>NUCLEOTIDE SEQUENCE</scope>
    <source>
        <strain evidence="1">Prilba</strain>
    </source>
</reference>
<evidence type="ECO:0000313" key="2">
    <source>
        <dbReference type="Proteomes" id="UP000759537"/>
    </source>
</evidence>